<feature type="compositionally biased region" description="Low complexity" evidence="7">
    <location>
        <begin position="250"/>
        <end position="264"/>
    </location>
</feature>
<protein>
    <recommendedName>
        <fullName evidence="8">mRNA decay factor PAT1 domain-containing protein</fullName>
    </recommendedName>
</protein>
<keyword evidence="5" id="KW-0694">RNA-binding</keyword>
<dbReference type="InterPro" id="IPR039900">
    <property type="entry name" value="Pat1-like"/>
</dbReference>
<evidence type="ECO:0000256" key="7">
    <source>
        <dbReference type="SAM" id="MobiDB-lite"/>
    </source>
</evidence>
<keyword evidence="6" id="KW-0539">Nucleus</keyword>
<dbReference type="GO" id="GO:0000932">
    <property type="term" value="C:P-body"/>
    <property type="evidence" value="ECO:0007669"/>
    <property type="project" value="UniProtKB-SubCell"/>
</dbReference>
<feature type="compositionally biased region" description="Gly residues" evidence="7">
    <location>
        <begin position="198"/>
        <end position="209"/>
    </location>
</feature>
<feature type="compositionally biased region" description="Low complexity" evidence="7">
    <location>
        <begin position="27"/>
        <end position="38"/>
    </location>
</feature>
<dbReference type="InParanoid" id="A0A167L0X3"/>
<feature type="region of interest" description="Disordered" evidence="7">
    <location>
        <begin position="417"/>
        <end position="445"/>
    </location>
</feature>
<dbReference type="OrthoDB" id="74835at2759"/>
<evidence type="ECO:0000256" key="5">
    <source>
        <dbReference type="ARBA" id="ARBA00022884"/>
    </source>
</evidence>
<evidence type="ECO:0000313" key="10">
    <source>
        <dbReference type="Proteomes" id="UP000077315"/>
    </source>
</evidence>
<dbReference type="GO" id="GO:0003723">
    <property type="term" value="F:RNA binding"/>
    <property type="evidence" value="ECO:0007669"/>
    <property type="project" value="UniProtKB-KW"/>
</dbReference>
<gene>
    <name evidence="9" type="ORF">PHYBLDRAFT_188442</name>
</gene>
<dbReference type="VEuPathDB" id="FungiDB:PHYBLDRAFT_188442"/>
<feature type="domain" description="mRNA decay factor PAT1" evidence="8">
    <location>
        <begin position="243"/>
        <end position="851"/>
    </location>
</feature>
<dbReference type="PANTHER" id="PTHR21551:SF0">
    <property type="entry name" value="PROTEIN ASSOCIATED WITH TOPO II RELATED-1, ISOFORM A"/>
    <property type="match status" value="1"/>
</dbReference>
<dbReference type="GO" id="GO:0033962">
    <property type="term" value="P:P-body assembly"/>
    <property type="evidence" value="ECO:0007669"/>
    <property type="project" value="TreeGrafter"/>
</dbReference>
<dbReference type="STRING" id="763407.A0A167L0X3"/>
<dbReference type="GeneID" id="29000414"/>
<dbReference type="GO" id="GO:0005634">
    <property type="term" value="C:nucleus"/>
    <property type="evidence" value="ECO:0007669"/>
    <property type="project" value="UniProtKB-SubCell"/>
</dbReference>
<keyword evidence="4" id="KW-0963">Cytoplasm</keyword>
<feature type="region of interest" description="Disordered" evidence="7">
    <location>
        <begin position="481"/>
        <end position="509"/>
    </location>
</feature>
<dbReference type="AlphaFoldDB" id="A0A167L0X3"/>
<dbReference type="RefSeq" id="XP_018287376.1">
    <property type="nucleotide sequence ID" value="XM_018439508.1"/>
</dbReference>
<evidence type="ECO:0000313" key="9">
    <source>
        <dbReference type="EMBL" id="OAD69336.1"/>
    </source>
</evidence>
<feature type="domain" description="mRNA decay factor PAT1" evidence="8">
    <location>
        <begin position="4"/>
        <end position="136"/>
    </location>
</feature>
<evidence type="ECO:0000256" key="2">
    <source>
        <dbReference type="ARBA" id="ARBA00004201"/>
    </source>
</evidence>
<feature type="region of interest" description="Disordered" evidence="7">
    <location>
        <begin position="197"/>
        <end position="265"/>
    </location>
</feature>
<sequence>MGDSFFGFNTKLPPLSNDERRQFGDDGNIIQGGNAQGQTDYGHGIRNTVGDVEVYDFGAMQEELEGELEEQDDGLGDQLIEEGDNFNDETFGGNSTGQDFDFAANTERFNSNLTEEEAAFFIKRPIKEDQSRRSNVRTPWTGTNGHTGSPLGSRPLSGDMRNSGNNHDNGRKYGESSPVTPSASIWGSFGGTLASDRGYGGGSLGGSPGGLSPFAGRPQSRQQPPQSYTPSPPPGLSPSSSFEHQHHHQQQQQQQQQHHQQQQQLRNQPVLLEDIEAELQRQATTGRFRQHEHQRLSNDIDNGKKMLSLAEVEASMLAAGHGVRGSPLQQHHAQQLHRDQGVMHFGGEFLEQTLLERELNRRHIQRKSQYNGLMTQHDKDFINRIHLSQLASDDPFAEDFYYQVYSSIHQHVGLTTWSATSGNSNNDATSRGRGRREESSTQRVQQQLQRIVNDTKRRPKQSQVSLEGALGKITSLTVRNPRQVLQVSDKKPSSTSNQDGSQSSQETQTINRAKPIVSVVNDRRRILKIIENIYLIVLQIEQVRRQGAPQSKPGHEDEYEEAVEKWNEAYAEKIQKLWNTLRILDTPEGSLPLIISILSTGKGKKLVARIVRYLSSDQNLTMVTVIIANFEQLQVCRHVIYPGMTVSNAEEAKKQHFVTYEDVELFMNSAAPALLGFISDAPLRVINGLFQLLMEKNNVEVVAQSRPGLVFLAMLLSRAEILKQGGGASNGSAPPTAEELAQWHEVYSKLFSALQGRYASIFPSLYYLVPIHPGMNLMQISHELDDVYVWQFLAAMAVGASMEQQHILVTEVRDRVMENIVLAHSNRLSAHQSTHMIANVNLFLRALGLDVSQVTKHR</sequence>
<dbReference type="GO" id="GO:0000290">
    <property type="term" value="P:deadenylation-dependent decapping of nuclear-transcribed mRNA"/>
    <property type="evidence" value="ECO:0007669"/>
    <property type="project" value="InterPro"/>
</dbReference>
<reference evidence="10" key="1">
    <citation type="submission" date="2015-06" db="EMBL/GenBank/DDBJ databases">
        <title>Expansion of signal transduction pathways in fungi by whole-genome duplication.</title>
        <authorList>
            <consortium name="DOE Joint Genome Institute"/>
            <person name="Corrochano L.M."/>
            <person name="Kuo A."/>
            <person name="Marcet-Houben M."/>
            <person name="Polaino S."/>
            <person name="Salamov A."/>
            <person name="Villalobos J.M."/>
            <person name="Alvarez M.I."/>
            <person name="Avalos J."/>
            <person name="Benito E.P."/>
            <person name="Benoit I."/>
            <person name="Burger G."/>
            <person name="Camino L.P."/>
            <person name="Canovas D."/>
            <person name="Cerda-Olmedo E."/>
            <person name="Cheng J.-F."/>
            <person name="Dominguez A."/>
            <person name="Elias M."/>
            <person name="Eslava A.P."/>
            <person name="Glaser F."/>
            <person name="Grimwood J."/>
            <person name="Gutierrez G."/>
            <person name="Heitman J."/>
            <person name="Henrissat B."/>
            <person name="Iturriaga E.A."/>
            <person name="Lang B.F."/>
            <person name="Lavin J.L."/>
            <person name="Lee S."/>
            <person name="Li W."/>
            <person name="Lindquist E."/>
            <person name="Lopez-Garcia S."/>
            <person name="Luque E.M."/>
            <person name="Marcos A.T."/>
            <person name="Martin J."/>
            <person name="McCluskey K."/>
            <person name="Medina H.R."/>
            <person name="Miralles-Duran A."/>
            <person name="Miyazaki A."/>
            <person name="Munoz-Torres E."/>
            <person name="Oguiza J.A."/>
            <person name="Ohm R."/>
            <person name="Olmedo M."/>
            <person name="Orejas M."/>
            <person name="Ortiz-Castellanos L."/>
            <person name="Pisabarro A.G."/>
            <person name="Rodriguez-Romero J."/>
            <person name="Ruiz-Herrera J."/>
            <person name="Ruiz-Vazquez R."/>
            <person name="Sanz C."/>
            <person name="Schackwitz W."/>
            <person name="Schmutz J."/>
            <person name="Shahriari M."/>
            <person name="Shelest E."/>
            <person name="Silva-Franco F."/>
            <person name="Soanes D."/>
            <person name="Syed K."/>
            <person name="Tagua V.G."/>
            <person name="Talbot N.J."/>
            <person name="Thon M."/>
            <person name="De vries R.P."/>
            <person name="Wiebenga A."/>
            <person name="Yadav J.S."/>
            <person name="Braun E.L."/>
            <person name="Baker S."/>
            <person name="Garre V."/>
            <person name="Horwitz B."/>
            <person name="Torres-Martinez S."/>
            <person name="Idnurm A."/>
            <person name="Herrera-Estrella A."/>
            <person name="Gabaldon T."/>
            <person name="Grigoriev I.V."/>
        </authorList>
    </citation>
    <scope>NUCLEOTIDE SEQUENCE [LARGE SCALE GENOMIC DNA]</scope>
    <source>
        <strain evidence="10">NRRL 1555(-)</strain>
    </source>
</reference>
<dbReference type="FunCoup" id="A0A167L0X3">
    <property type="interactions" value="172"/>
</dbReference>
<feature type="region of interest" description="Disordered" evidence="7">
    <location>
        <begin position="1"/>
        <end position="42"/>
    </location>
</feature>
<dbReference type="EMBL" id="KV440992">
    <property type="protein sequence ID" value="OAD69336.1"/>
    <property type="molecule type" value="Genomic_DNA"/>
</dbReference>
<comment type="similarity">
    <text evidence="3">Belongs to the PAT1 family.</text>
</comment>
<evidence type="ECO:0000256" key="1">
    <source>
        <dbReference type="ARBA" id="ARBA00004123"/>
    </source>
</evidence>
<feature type="compositionally biased region" description="Low complexity" evidence="7">
    <location>
        <begin position="493"/>
        <end position="505"/>
    </location>
</feature>
<evidence type="ECO:0000256" key="6">
    <source>
        <dbReference type="ARBA" id="ARBA00023242"/>
    </source>
</evidence>
<keyword evidence="10" id="KW-1185">Reference proteome</keyword>
<comment type="subcellular location">
    <subcellularLocation>
        <location evidence="2">Cytoplasm</location>
        <location evidence="2">P-body</location>
    </subcellularLocation>
    <subcellularLocation>
        <location evidence="1">Nucleus</location>
    </subcellularLocation>
</comment>
<dbReference type="Pfam" id="PF09770">
    <property type="entry name" value="PAT1"/>
    <property type="match status" value="2"/>
</dbReference>
<evidence type="ECO:0000256" key="3">
    <source>
        <dbReference type="ARBA" id="ARBA00009138"/>
    </source>
</evidence>
<dbReference type="PANTHER" id="PTHR21551">
    <property type="entry name" value="TOPOISOMERASE II-ASSOCIATED PROTEIN PAT1"/>
    <property type="match status" value="1"/>
</dbReference>
<evidence type="ECO:0000259" key="8">
    <source>
        <dbReference type="Pfam" id="PF09770"/>
    </source>
</evidence>
<feature type="region of interest" description="Disordered" evidence="7">
    <location>
        <begin position="129"/>
        <end position="180"/>
    </location>
</feature>
<name>A0A167L0X3_PHYB8</name>
<dbReference type="InterPro" id="IPR019167">
    <property type="entry name" value="PAT1_dom"/>
</dbReference>
<accession>A0A167L0X3</accession>
<evidence type="ECO:0000256" key="4">
    <source>
        <dbReference type="ARBA" id="ARBA00022490"/>
    </source>
</evidence>
<feature type="compositionally biased region" description="Low complexity" evidence="7">
    <location>
        <begin position="210"/>
        <end position="229"/>
    </location>
</feature>
<feature type="compositionally biased region" description="Polar residues" evidence="7">
    <location>
        <begin position="417"/>
        <end position="429"/>
    </location>
</feature>
<organism evidence="9 10">
    <name type="scientific">Phycomyces blakesleeanus (strain ATCC 8743b / DSM 1359 / FGSC 10004 / NBRC 33097 / NRRL 1555)</name>
    <dbReference type="NCBI Taxonomy" id="763407"/>
    <lineage>
        <taxon>Eukaryota</taxon>
        <taxon>Fungi</taxon>
        <taxon>Fungi incertae sedis</taxon>
        <taxon>Mucoromycota</taxon>
        <taxon>Mucoromycotina</taxon>
        <taxon>Mucoromycetes</taxon>
        <taxon>Mucorales</taxon>
        <taxon>Phycomycetaceae</taxon>
        <taxon>Phycomyces</taxon>
    </lineage>
</organism>
<dbReference type="Proteomes" id="UP000077315">
    <property type="component" value="Unassembled WGS sequence"/>
</dbReference>
<proteinExistence type="inferred from homology"/>
<feature type="compositionally biased region" description="Polar residues" evidence="7">
    <location>
        <begin position="136"/>
        <end position="147"/>
    </location>
</feature>